<gene>
    <name evidence="2" type="ORF">B296_00043506</name>
</gene>
<evidence type="ECO:0000256" key="1">
    <source>
        <dbReference type="SAM" id="MobiDB-lite"/>
    </source>
</evidence>
<dbReference type="Proteomes" id="UP000287651">
    <property type="component" value="Unassembled WGS sequence"/>
</dbReference>
<feature type="region of interest" description="Disordered" evidence="1">
    <location>
        <begin position="45"/>
        <end position="78"/>
    </location>
</feature>
<proteinExistence type="predicted"/>
<reference evidence="2 3" key="1">
    <citation type="journal article" date="2014" name="Agronomy (Basel)">
        <title>A Draft Genome Sequence for Ensete ventricosum, the Drought-Tolerant Tree Against Hunger.</title>
        <authorList>
            <person name="Harrison J."/>
            <person name="Moore K.A."/>
            <person name="Paszkiewicz K."/>
            <person name="Jones T."/>
            <person name="Grant M."/>
            <person name="Ambacheew D."/>
            <person name="Muzemil S."/>
            <person name="Studholme D.J."/>
        </authorList>
    </citation>
    <scope>NUCLEOTIDE SEQUENCE [LARGE SCALE GENOMIC DNA]</scope>
</reference>
<accession>A0A426X1G2</accession>
<organism evidence="2 3">
    <name type="scientific">Ensete ventricosum</name>
    <name type="common">Abyssinian banana</name>
    <name type="synonym">Musa ensete</name>
    <dbReference type="NCBI Taxonomy" id="4639"/>
    <lineage>
        <taxon>Eukaryota</taxon>
        <taxon>Viridiplantae</taxon>
        <taxon>Streptophyta</taxon>
        <taxon>Embryophyta</taxon>
        <taxon>Tracheophyta</taxon>
        <taxon>Spermatophyta</taxon>
        <taxon>Magnoliopsida</taxon>
        <taxon>Liliopsida</taxon>
        <taxon>Zingiberales</taxon>
        <taxon>Musaceae</taxon>
        <taxon>Ensete</taxon>
    </lineage>
</organism>
<name>A0A426X1G2_ENSVE</name>
<dbReference type="EMBL" id="AMZH03029365">
    <property type="protein sequence ID" value="RRT33303.1"/>
    <property type="molecule type" value="Genomic_DNA"/>
</dbReference>
<evidence type="ECO:0000313" key="2">
    <source>
        <dbReference type="EMBL" id="RRT33303.1"/>
    </source>
</evidence>
<sequence length="201" mass="23200">MYYVDTPIRSDTYHRPTKQSRLALEEPWFYLHVVTAHEICLEARKGHRRGRRKKMRRRGRRRRRGGNRGKGKEKERKRTIEGVVRLQVPVSMIGAAGEWDCFSAHIRLRDPGKSEDKAEYDRSSWRVELLQCSYSLKGARQVRGQSRVVKKGEEAMTSPVGLSYPKSKASVRKEVDSEEHYSATEADLPIAKKGMQMQVNG</sequence>
<dbReference type="AlphaFoldDB" id="A0A426X1G2"/>
<feature type="compositionally biased region" description="Basic and acidic residues" evidence="1">
    <location>
        <begin position="171"/>
        <end position="182"/>
    </location>
</feature>
<evidence type="ECO:0000313" key="3">
    <source>
        <dbReference type="Proteomes" id="UP000287651"/>
    </source>
</evidence>
<protein>
    <submittedName>
        <fullName evidence="2">Uncharacterized protein</fullName>
    </submittedName>
</protein>
<comment type="caution">
    <text evidence="2">The sequence shown here is derived from an EMBL/GenBank/DDBJ whole genome shotgun (WGS) entry which is preliminary data.</text>
</comment>
<feature type="compositionally biased region" description="Basic residues" evidence="1">
    <location>
        <begin position="45"/>
        <end position="69"/>
    </location>
</feature>
<feature type="region of interest" description="Disordered" evidence="1">
    <location>
        <begin position="167"/>
        <end position="201"/>
    </location>
</feature>